<reference evidence="2" key="1">
    <citation type="submission" date="2022-11" db="UniProtKB">
        <authorList>
            <consortium name="WormBaseParasite"/>
        </authorList>
    </citation>
    <scope>IDENTIFICATION</scope>
</reference>
<organism evidence="1 2">
    <name type="scientific">Acrobeloides nanus</name>
    <dbReference type="NCBI Taxonomy" id="290746"/>
    <lineage>
        <taxon>Eukaryota</taxon>
        <taxon>Metazoa</taxon>
        <taxon>Ecdysozoa</taxon>
        <taxon>Nematoda</taxon>
        <taxon>Chromadorea</taxon>
        <taxon>Rhabditida</taxon>
        <taxon>Tylenchina</taxon>
        <taxon>Cephalobomorpha</taxon>
        <taxon>Cephaloboidea</taxon>
        <taxon>Cephalobidae</taxon>
        <taxon>Acrobeloides</taxon>
    </lineage>
</organism>
<dbReference type="WBParaSite" id="ACRNAN_scaffold14362.g31339.t1">
    <property type="protein sequence ID" value="ACRNAN_scaffold14362.g31339.t1"/>
    <property type="gene ID" value="ACRNAN_scaffold14362.g31339"/>
</dbReference>
<accession>A0A914CUX7</accession>
<sequence length="133" mass="15509">MDFIHDRFKYTDKQLPPERIDDRKPFTTDVDITDQFDYSQIEQALLSQKECDQLRLAAQFSRQKYTQLLISELGSRIEQKYGNKPKFHDLKCVTEPTRSGCTRSAFVLSIDTNRCSAFLYDLFDGCVVLYCAD</sequence>
<evidence type="ECO:0000313" key="2">
    <source>
        <dbReference type="WBParaSite" id="ACRNAN_scaffold14362.g31339.t1"/>
    </source>
</evidence>
<dbReference type="AlphaFoldDB" id="A0A914CUX7"/>
<name>A0A914CUX7_9BILA</name>
<protein>
    <submittedName>
        <fullName evidence="2">Uncharacterized protein</fullName>
    </submittedName>
</protein>
<keyword evidence="1" id="KW-1185">Reference proteome</keyword>
<dbReference type="Proteomes" id="UP000887540">
    <property type="component" value="Unplaced"/>
</dbReference>
<proteinExistence type="predicted"/>
<evidence type="ECO:0000313" key="1">
    <source>
        <dbReference type="Proteomes" id="UP000887540"/>
    </source>
</evidence>